<keyword evidence="3" id="KW-1185">Reference proteome</keyword>
<protein>
    <recommendedName>
        <fullName evidence="4">VWFA domain-containing protein</fullName>
    </recommendedName>
</protein>
<dbReference type="SUPFAM" id="SSF53300">
    <property type="entry name" value="vWA-like"/>
    <property type="match status" value="1"/>
</dbReference>
<dbReference type="Proteomes" id="UP000019141">
    <property type="component" value="Unassembled WGS sequence"/>
</dbReference>
<feature type="transmembrane region" description="Helical" evidence="1">
    <location>
        <begin position="351"/>
        <end position="370"/>
    </location>
</feature>
<reference evidence="2 3" key="1">
    <citation type="journal article" date="2014" name="Nature">
        <title>An environmental bacterial taxon with a large and distinct metabolic repertoire.</title>
        <authorList>
            <person name="Wilson M.C."/>
            <person name="Mori T."/>
            <person name="Ruckert C."/>
            <person name="Uria A.R."/>
            <person name="Helf M.J."/>
            <person name="Takada K."/>
            <person name="Gernert C."/>
            <person name="Steffens U.A."/>
            <person name="Heycke N."/>
            <person name="Schmitt S."/>
            <person name="Rinke C."/>
            <person name="Helfrich E.J."/>
            <person name="Brachmann A.O."/>
            <person name="Gurgui C."/>
            <person name="Wakimoto T."/>
            <person name="Kracht M."/>
            <person name="Crusemann M."/>
            <person name="Hentschel U."/>
            <person name="Abe I."/>
            <person name="Matsunaga S."/>
            <person name="Kalinowski J."/>
            <person name="Takeyama H."/>
            <person name="Piel J."/>
        </authorList>
    </citation>
    <scope>NUCLEOTIDE SEQUENCE [LARGE SCALE GENOMIC DNA]</scope>
    <source>
        <strain evidence="3">TSY1</strain>
    </source>
</reference>
<evidence type="ECO:0008006" key="4">
    <source>
        <dbReference type="Google" id="ProtNLM"/>
    </source>
</evidence>
<comment type="caution">
    <text evidence="2">The sequence shown here is derived from an EMBL/GenBank/DDBJ whole genome shotgun (WGS) entry which is preliminary data.</text>
</comment>
<keyword evidence="1" id="KW-0472">Membrane</keyword>
<dbReference type="HOGENOM" id="CLU_730930_0_0_7"/>
<dbReference type="InterPro" id="IPR036465">
    <property type="entry name" value="vWFA_dom_sf"/>
</dbReference>
<dbReference type="AlphaFoldDB" id="W4L7G3"/>
<gene>
    <name evidence="2" type="ORF">ETSY1_38390</name>
</gene>
<evidence type="ECO:0000313" key="3">
    <source>
        <dbReference type="Proteomes" id="UP000019141"/>
    </source>
</evidence>
<evidence type="ECO:0000256" key="1">
    <source>
        <dbReference type="SAM" id="Phobius"/>
    </source>
</evidence>
<sequence length="378" mass="43111">MLQFEYPWAFLLLLPLILLHRWPRRQVRAYLAVNMPANTRTQLPITAQPRWINRLPSYCLSGFLVVLILLISDPYVGTQETYEVAESRSIFVLLDTSASMIQTGLLKRVITGFLVHFIDARPDGDRLAVARFDADASGGIFTKNHQGLLMEITRPSMVQQFDLSQIGSKLSEKGTQMGVGLFKTLKSFIEDEVETRIAEQQLSLAKQLAIYQDLQDVLRQFLWHLLQKEKGVFALDIPLVPDLKVLGHGKALLVITDGQLLKTTSRATLINYLHVLDYYQRLGFRHLHFVSLKTHPAQLNGLLRQNPLWKAHTWDQTQAGLQQIFDEVAKDTDAMETGRGLVATQIIKQRIFQWFLPALLLLLMAMGLRLHKKLRVVP</sequence>
<dbReference type="EMBL" id="AZHW01001200">
    <property type="protein sequence ID" value="ETW93625.1"/>
    <property type="molecule type" value="Genomic_DNA"/>
</dbReference>
<evidence type="ECO:0000313" key="2">
    <source>
        <dbReference type="EMBL" id="ETW93625.1"/>
    </source>
</evidence>
<dbReference type="Gene3D" id="3.40.50.410">
    <property type="entry name" value="von Willebrand factor, type A domain"/>
    <property type="match status" value="1"/>
</dbReference>
<organism evidence="2 3">
    <name type="scientific">Entotheonella factor</name>
    <dbReference type="NCBI Taxonomy" id="1429438"/>
    <lineage>
        <taxon>Bacteria</taxon>
        <taxon>Pseudomonadati</taxon>
        <taxon>Nitrospinota/Tectimicrobiota group</taxon>
        <taxon>Candidatus Tectimicrobiota</taxon>
        <taxon>Candidatus Entotheonellia</taxon>
        <taxon>Candidatus Entotheonellales</taxon>
        <taxon>Candidatus Entotheonellaceae</taxon>
        <taxon>Candidatus Entotheonella</taxon>
    </lineage>
</organism>
<proteinExistence type="predicted"/>
<keyword evidence="1" id="KW-1133">Transmembrane helix</keyword>
<accession>W4L7G3</accession>
<keyword evidence="1" id="KW-0812">Transmembrane</keyword>
<name>W4L7G3_ENTF1</name>